<feature type="domain" description="Fe2OG dioxygenase" evidence="10">
    <location>
        <begin position="212"/>
        <end position="347"/>
    </location>
</feature>
<evidence type="ECO:0000313" key="11">
    <source>
        <dbReference type="EMBL" id="KAF2802505.1"/>
    </source>
</evidence>
<dbReference type="OrthoDB" id="6614653at2759"/>
<keyword evidence="6 9" id="KW-0408">Iron</keyword>
<dbReference type="Proteomes" id="UP000504636">
    <property type="component" value="Unplaced"/>
</dbReference>
<reference evidence="13" key="3">
    <citation type="submission" date="2025-04" db="UniProtKB">
        <authorList>
            <consortium name="RefSeq"/>
        </authorList>
    </citation>
    <scope>IDENTIFICATION</scope>
    <source>
        <strain evidence="13">CBS 304.34</strain>
    </source>
</reference>
<evidence type="ECO:0000256" key="8">
    <source>
        <dbReference type="ARBA" id="ARBA00047565"/>
    </source>
</evidence>
<name>A0A6A6Y2R5_9PEZI</name>
<comment type="catalytic activity">
    <reaction evidence="8">
        <text>an N(6)-methyladenosine in mRNA + 2-oxoglutarate + O2 = an adenosine in mRNA + formaldehyde + succinate + CO2</text>
        <dbReference type="Rhea" id="RHEA:49520"/>
        <dbReference type="Rhea" id="RHEA-COMP:12414"/>
        <dbReference type="Rhea" id="RHEA-COMP:12417"/>
        <dbReference type="ChEBI" id="CHEBI:15379"/>
        <dbReference type="ChEBI" id="CHEBI:16526"/>
        <dbReference type="ChEBI" id="CHEBI:16810"/>
        <dbReference type="ChEBI" id="CHEBI:16842"/>
        <dbReference type="ChEBI" id="CHEBI:30031"/>
        <dbReference type="ChEBI" id="CHEBI:74411"/>
        <dbReference type="ChEBI" id="CHEBI:74449"/>
        <dbReference type="EC" id="1.14.11.53"/>
    </reaction>
    <physiologicalReaction direction="left-to-right" evidence="8">
        <dbReference type="Rhea" id="RHEA:49521"/>
    </physiologicalReaction>
</comment>
<dbReference type="RefSeq" id="XP_033569469.1">
    <property type="nucleotide sequence ID" value="XM_033714669.1"/>
</dbReference>
<protein>
    <recommendedName>
        <fullName evidence="2">mRNA N(6)-methyladenine demethylase</fullName>
        <ecNumber evidence="2">1.14.11.53</ecNumber>
    </recommendedName>
</protein>
<dbReference type="InterPro" id="IPR027450">
    <property type="entry name" value="AlkB-like"/>
</dbReference>
<keyword evidence="12" id="KW-1185">Reference proteome</keyword>
<feature type="non-terminal residue" evidence="11">
    <location>
        <position position="1"/>
    </location>
</feature>
<dbReference type="GO" id="GO:0046872">
    <property type="term" value="F:metal ion binding"/>
    <property type="evidence" value="ECO:0007669"/>
    <property type="project" value="UniProtKB-KW"/>
</dbReference>
<dbReference type="InterPro" id="IPR005123">
    <property type="entry name" value="Oxoglu/Fe-dep_dioxygenase_dom"/>
</dbReference>
<sequence length="348" mass="38463">LDPHERPPEHIKNVYKTYQKMKPKDLAVDPNIIDFTRGLSETQQASIKVIAKLEPEKLKKAFRDFESSEGSFSDEITTPIRVYEHSDMPGLHIFPSLLPASTQRTLLTRLLHRDLSSPSHLTNLHTHYTLTYPPSPSSFFAHPPSSPLTIATPLTPTIHRPLPISPLLTRKLRWLTLGGQYDWTAKSYPATPPPPFPTDIAALLASIFPETRPEAAIVNLYTPGDTLSVHRDVAEGSERGLSSVSLGCEGVFVVGYGKGDGEGEGEGTVLTFGLPSGSAVYMSGEARWAWHGVPQVVAGTCPGYLADWPAEEKKEEEEGKGGEEGEFEAWRGWMANKRVNLNVRQMWD</sequence>
<evidence type="ECO:0000256" key="6">
    <source>
        <dbReference type="ARBA" id="ARBA00023004"/>
    </source>
</evidence>
<dbReference type="PANTHER" id="PTHR16557">
    <property type="entry name" value="ALKYLATED DNA REPAIR PROTEIN ALKB-RELATED"/>
    <property type="match status" value="1"/>
</dbReference>
<dbReference type="InterPro" id="IPR037151">
    <property type="entry name" value="AlkB-like_sf"/>
</dbReference>
<evidence type="ECO:0000256" key="2">
    <source>
        <dbReference type="ARBA" id="ARBA00012931"/>
    </source>
</evidence>
<gene>
    <name evidence="11 13" type="ORF">BDZ99DRAFT_360317</name>
</gene>
<reference evidence="11 13" key="1">
    <citation type="journal article" date="2020" name="Stud. Mycol.">
        <title>101 Dothideomycetes genomes: a test case for predicting lifestyles and emergence of pathogens.</title>
        <authorList>
            <person name="Haridas S."/>
            <person name="Albert R."/>
            <person name="Binder M."/>
            <person name="Bloem J."/>
            <person name="Labutti K."/>
            <person name="Salamov A."/>
            <person name="Andreopoulos B."/>
            <person name="Baker S."/>
            <person name="Barry K."/>
            <person name="Bills G."/>
            <person name="Bluhm B."/>
            <person name="Cannon C."/>
            <person name="Castanera R."/>
            <person name="Culley D."/>
            <person name="Daum C."/>
            <person name="Ezra D."/>
            <person name="Gonzalez J."/>
            <person name="Henrissat B."/>
            <person name="Kuo A."/>
            <person name="Liang C."/>
            <person name="Lipzen A."/>
            <person name="Lutzoni F."/>
            <person name="Magnuson J."/>
            <person name="Mondo S."/>
            <person name="Nolan M."/>
            <person name="Ohm R."/>
            <person name="Pangilinan J."/>
            <person name="Park H.-J."/>
            <person name="Ramirez L."/>
            <person name="Alfaro M."/>
            <person name="Sun H."/>
            <person name="Tritt A."/>
            <person name="Yoshinaga Y."/>
            <person name="Zwiers L.-H."/>
            <person name="Turgeon B."/>
            <person name="Goodwin S."/>
            <person name="Spatafora J."/>
            <person name="Crous P."/>
            <person name="Grigoriev I."/>
        </authorList>
    </citation>
    <scope>NUCLEOTIDE SEQUENCE</scope>
    <source>
        <strain evidence="11 13">CBS 304.34</strain>
    </source>
</reference>
<organism evidence="11">
    <name type="scientific">Mytilinidion resinicola</name>
    <dbReference type="NCBI Taxonomy" id="574789"/>
    <lineage>
        <taxon>Eukaryota</taxon>
        <taxon>Fungi</taxon>
        <taxon>Dikarya</taxon>
        <taxon>Ascomycota</taxon>
        <taxon>Pezizomycotina</taxon>
        <taxon>Dothideomycetes</taxon>
        <taxon>Pleosporomycetidae</taxon>
        <taxon>Mytilinidiales</taxon>
        <taxon>Mytilinidiaceae</taxon>
        <taxon>Mytilinidion</taxon>
    </lineage>
</organism>
<feature type="binding site" evidence="9">
    <location>
        <position position="291"/>
    </location>
    <ligand>
        <name>Fe cation</name>
        <dbReference type="ChEBI" id="CHEBI:24875"/>
        <note>catalytic</note>
    </ligand>
</feature>
<dbReference type="EC" id="1.14.11.53" evidence="2"/>
<dbReference type="GO" id="GO:0005634">
    <property type="term" value="C:nucleus"/>
    <property type="evidence" value="ECO:0007669"/>
    <property type="project" value="TreeGrafter"/>
</dbReference>
<keyword evidence="7" id="KW-0843">Virulence</keyword>
<evidence type="ECO:0000313" key="13">
    <source>
        <dbReference type="RefSeq" id="XP_033569469.1"/>
    </source>
</evidence>
<accession>A0A6A6Y2R5</accession>
<evidence type="ECO:0000313" key="12">
    <source>
        <dbReference type="Proteomes" id="UP000504636"/>
    </source>
</evidence>
<feature type="binding site" evidence="9">
    <location>
        <position position="232"/>
    </location>
    <ligand>
        <name>Fe cation</name>
        <dbReference type="ChEBI" id="CHEBI:24875"/>
        <note>catalytic</note>
    </ligand>
</feature>
<dbReference type="InterPro" id="IPR004574">
    <property type="entry name" value="Alkb"/>
</dbReference>
<keyword evidence="3 9" id="KW-0479">Metal-binding</keyword>
<reference evidence="13" key="2">
    <citation type="submission" date="2020-04" db="EMBL/GenBank/DDBJ databases">
        <authorList>
            <consortium name="NCBI Genome Project"/>
        </authorList>
    </citation>
    <scope>NUCLEOTIDE SEQUENCE</scope>
    <source>
        <strain evidence="13">CBS 304.34</strain>
    </source>
</reference>
<evidence type="ECO:0000259" key="10">
    <source>
        <dbReference type="PROSITE" id="PS51471"/>
    </source>
</evidence>
<dbReference type="FunFam" id="2.60.120.590:FF:000014">
    <property type="entry name" value="Oxidoreductase, 2OG-Fe(II) oxygenase family family"/>
    <property type="match status" value="1"/>
</dbReference>
<evidence type="ECO:0000256" key="5">
    <source>
        <dbReference type="ARBA" id="ARBA00023002"/>
    </source>
</evidence>
<dbReference type="PROSITE" id="PS51471">
    <property type="entry name" value="FE2OG_OXY"/>
    <property type="match status" value="1"/>
</dbReference>
<comment type="similarity">
    <text evidence="1">Belongs to the alkB family.</text>
</comment>
<keyword evidence="5" id="KW-0560">Oxidoreductase</keyword>
<dbReference type="Pfam" id="PF13532">
    <property type="entry name" value="2OG-FeII_Oxy_2"/>
    <property type="match status" value="1"/>
</dbReference>
<dbReference type="Gene3D" id="2.60.120.590">
    <property type="entry name" value="Alpha-ketoglutarate-dependent dioxygenase AlkB-like"/>
    <property type="match status" value="1"/>
</dbReference>
<keyword evidence="4" id="KW-0223">Dioxygenase</keyword>
<evidence type="ECO:0000256" key="9">
    <source>
        <dbReference type="PIRSR" id="PIRSR604574-2"/>
    </source>
</evidence>
<comment type="cofactor">
    <cofactor evidence="9">
        <name>Fe(2+)</name>
        <dbReference type="ChEBI" id="CHEBI:29033"/>
    </cofactor>
    <text evidence="9">Binds 1 Fe(2+) ion per subunit.</text>
</comment>
<feature type="non-terminal residue" evidence="11">
    <location>
        <position position="348"/>
    </location>
</feature>
<dbReference type="GO" id="GO:1990931">
    <property type="term" value="F:mRNA N6-methyladenosine dioxygenase activity"/>
    <property type="evidence" value="ECO:0007669"/>
    <property type="project" value="UniProtKB-EC"/>
</dbReference>
<dbReference type="GeneID" id="54455562"/>
<dbReference type="EMBL" id="MU003723">
    <property type="protein sequence ID" value="KAF2802505.1"/>
    <property type="molecule type" value="Genomic_DNA"/>
</dbReference>
<proteinExistence type="inferred from homology"/>
<evidence type="ECO:0000256" key="7">
    <source>
        <dbReference type="ARBA" id="ARBA00023026"/>
    </source>
</evidence>
<evidence type="ECO:0000256" key="1">
    <source>
        <dbReference type="ARBA" id="ARBA00007879"/>
    </source>
</evidence>
<dbReference type="GO" id="GO:0005737">
    <property type="term" value="C:cytoplasm"/>
    <property type="evidence" value="ECO:0007669"/>
    <property type="project" value="TreeGrafter"/>
</dbReference>
<evidence type="ECO:0000256" key="4">
    <source>
        <dbReference type="ARBA" id="ARBA00022964"/>
    </source>
</evidence>
<dbReference type="PANTHER" id="PTHR16557:SF2">
    <property type="entry name" value="NUCLEIC ACID DIOXYGENASE ALKBH1"/>
    <property type="match status" value="1"/>
</dbReference>
<dbReference type="SUPFAM" id="SSF51197">
    <property type="entry name" value="Clavaminate synthase-like"/>
    <property type="match status" value="1"/>
</dbReference>
<evidence type="ECO:0000256" key="3">
    <source>
        <dbReference type="ARBA" id="ARBA00022723"/>
    </source>
</evidence>
<feature type="binding site" evidence="9">
    <location>
        <position position="230"/>
    </location>
    <ligand>
        <name>Fe cation</name>
        <dbReference type="ChEBI" id="CHEBI:24875"/>
        <note>catalytic</note>
    </ligand>
</feature>
<dbReference type="AlphaFoldDB" id="A0A6A6Y2R5"/>